<dbReference type="GO" id="GO:0016747">
    <property type="term" value="F:acyltransferase activity, transferring groups other than amino-acyl groups"/>
    <property type="evidence" value="ECO:0007669"/>
    <property type="project" value="InterPro"/>
</dbReference>
<dbReference type="Gene3D" id="3.40.630.30">
    <property type="match status" value="1"/>
</dbReference>
<evidence type="ECO:0000259" key="1">
    <source>
        <dbReference type="PROSITE" id="PS51186"/>
    </source>
</evidence>
<reference evidence="2" key="1">
    <citation type="journal article" date="2015" name="Nature">
        <title>Complex archaea that bridge the gap between prokaryotes and eukaryotes.</title>
        <authorList>
            <person name="Spang A."/>
            <person name="Saw J.H."/>
            <person name="Jorgensen S.L."/>
            <person name="Zaremba-Niedzwiedzka K."/>
            <person name="Martijn J."/>
            <person name="Lind A.E."/>
            <person name="van Eijk R."/>
            <person name="Schleper C."/>
            <person name="Guy L."/>
            <person name="Ettema T.J."/>
        </authorList>
    </citation>
    <scope>NUCLEOTIDE SEQUENCE</scope>
</reference>
<dbReference type="PROSITE" id="PS51186">
    <property type="entry name" value="GNAT"/>
    <property type="match status" value="1"/>
</dbReference>
<accession>A0A0F9VCV5</accession>
<dbReference type="Pfam" id="PF13673">
    <property type="entry name" value="Acetyltransf_10"/>
    <property type="match status" value="1"/>
</dbReference>
<dbReference type="InterPro" id="IPR000182">
    <property type="entry name" value="GNAT_dom"/>
</dbReference>
<comment type="caution">
    <text evidence="2">The sequence shown here is derived from an EMBL/GenBank/DDBJ whole genome shotgun (WGS) entry which is preliminary data.</text>
</comment>
<organism evidence="2">
    <name type="scientific">marine sediment metagenome</name>
    <dbReference type="NCBI Taxonomy" id="412755"/>
    <lineage>
        <taxon>unclassified sequences</taxon>
        <taxon>metagenomes</taxon>
        <taxon>ecological metagenomes</taxon>
    </lineage>
</organism>
<protein>
    <recommendedName>
        <fullName evidence="1">N-acetyltransferase domain-containing protein</fullName>
    </recommendedName>
</protein>
<proteinExistence type="predicted"/>
<feature type="domain" description="N-acetyltransferase" evidence="1">
    <location>
        <begin position="5"/>
        <end position="151"/>
    </location>
</feature>
<evidence type="ECO:0000313" key="2">
    <source>
        <dbReference type="EMBL" id="KKO01855.1"/>
    </source>
</evidence>
<dbReference type="CDD" id="cd04301">
    <property type="entry name" value="NAT_SF"/>
    <property type="match status" value="1"/>
</dbReference>
<dbReference type="InterPro" id="IPR016181">
    <property type="entry name" value="Acyl_CoA_acyltransferase"/>
</dbReference>
<gene>
    <name evidence="2" type="ORF">LCGC14_0112100</name>
</gene>
<sequence>MTTILPLSRATLQDAALLIRNLRTAMNGKIVCSVEEVSQVLSEALQYGPYRGFVAYGTAGGLQGYIGVDARFAIYAGGHFLQVTELFVQPEARRKGVARTLLASIENMAQWEGGSAIEIGAPDAGKHPGTAAFYENQGYRIVGPRFSKSLK</sequence>
<name>A0A0F9VCV5_9ZZZZ</name>
<dbReference type="EMBL" id="LAZR01000033">
    <property type="protein sequence ID" value="KKO01855.1"/>
    <property type="molecule type" value="Genomic_DNA"/>
</dbReference>
<dbReference type="SUPFAM" id="SSF55729">
    <property type="entry name" value="Acyl-CoA N-acyltransferases (Nat)"/>
    <property type="match status" value="1"/>
</dbReference>
<dbReference type="AlphaFoldDB" id="A0A0F9VCV5"/>